<feature type="domain" description="Carrier" evidence="4">
    <location>
        <begin position="810"/>
        <end position="885"/>
    </location>
</feature>
<dbReference type="Gene3D" id="3.30.300.30">
    <property type="match status" value="2"/>
</dbReference>
<keyword evidence="1" id="KW-0596">Phosphopantetheine</keyword>
<accession>A0A7W7D5B2</accession>
<dbReference type="PROSITE" id="PS50075">
    <property type="entry name" value="CARRIER"/>
    <property type="match status" value="1"/>
</dbReference>
<dbReference type="Pfam" id="PF00550">
    <property type="entry name" value="PP-binding"/>
    <property type="match status" value="1"/>
</dbReference>
<evidence type="ECO:0000313" key="6">
    <source>
        <dbReference type="Proteomes" id="UP000542210"/>
    </source>
</evidence>
<sequence>MPPVYLPDLIGTTSADDPGRAAIIDVNGEISYPRMWDRVGRTVRQLRSAGVRPGDRVGLYLPRSAEYVTSLLAVTTMGAVAVPMDPEFPLDRLDGMCAAARPRVVLHTGDAPPADAGAAPWLRLDEDRAHLGPVAPGDVWRGAAADVQPAIILFTSGSTGRPKGVVLHHAGLVNRLEWGQRVFAFEAGDRVLHKASTAFDAAIHEIFAPLVAGGTLVIAPPGLQFDSRGLVRLIREAEVSTAHFIPSVLRYVLDEDELRYCTSLRRVFCGGEALDMGLVRRLRGMLGCRVVNFYGPTETSVNATTWDAGEPFDGTIAPIGRPIDGVTCHVLDENLAPVPAGRTGELWIGGTGVATGYLDDAALTAGRFLPDPWGPGRIYRTGDLVRLAPAGYLEFRGRIDDQVKVRGVRVEPEGVSSAIRRHPLVRDAAVVGVPDGAGGVQLVAYVAARRPNSPVVDGLRRIRLPNGRPMATPSPDETMFLYRQIFEEDEYARFGIRIGPGDTVVDVGANVGLFALWAHDQAPGVRVVAVEPNPDVLPYLRVNLDLNDVRAQVVPVAVTDRAGTATLTSFPGLTYLSGLGADRGAEAAGLVRSHLAHAATVPAAEMAELRRDTEDRLRGTTYTVQTLDLSTVLDQNGVDRVDLLKINVEGAEGGVLGGVRPDHWARVRQVCLEVEHSTVAGPPIVAALKEAGFTVHTQHDWMVGRDADVSYVYATRATDRATERHGPHLPAATDALVAAPPSPARGGANRPPELLTAREIHRHAAALLPPAMRPGHVVFLEDLPRLPNGKVSRRDLPPPDLPPETAVVPGGDGSPREVLREIWRVALGMDQINDDDDFVSLGGHSLLALRVTARVREVTGADIGPGRCLRATSFAGWAGEVLRAADAVRA</sequence>
<gene>
    <name evidence="5" type="ORF">BJ982_001119</name>
</gene>
<dbReference type="InterPro" id="IPR045851">
    <property type="entry name" value="AMP-bd_C_sf"/>
</dbReference>
<dbReference type="InterPro" id="IPR029063">
    <property type="entry name" value="SAM-dependent_MTases_sf"/>
</dbReference>
<dbReference type="GO" id="GO:0008168">
    <property type="term" value="F:methyltransferase activity"/>
    <property type="evidence" value="ECO:0007669"/>
    <property type="project" value="UniProtKB-KW"/>
</dbReference>
<dbReference type="InterPro" id="IPR020845">
    <property type="entry name" value="AMP-binding_CS"/>
</dbReference>
<dbReference type="InterPro" id="IPR006342">
    <property type="entry name" value="FkbM_mtfrase"/>
</dbReference>
<dbReference type="GO" id="GO:0032259">
    <property type="term" value="P:methylation"/>
    <property type="evidence" value="ECO:0007669"/>
    <property type="project" value="UniProtKB-KW"/>
</dbReference>
<reference evidence="5 6" key="1">
    <citation type="submission" date="2020-08" db="EMBL/GenBank/DDBJ databases">
        <title>Sequencing the genomes of 1000 actinobacteria strains.</title>
        <authorList>
            <person name="Klenk H.-P."/>
        </authorList>
    </citation>
    <scope>NUCLEOTIDE SEQUENCE [LARGE SCALE GENOMIC DNA]</scope>
    <source>
        <strain evidence="5 6">DSM 45784</strain>
    </source>
</reference>
<evidence type="ECO:0000256" key="1">
    <source>
        <dbReference type="ARBA" id="ARBA00022450"/>
    </source>
</evidence>
<dbReference type="InterPro" id="IPR009081">
    <property type="entry name" value="PP-bd_ACP"/>
</dbReference>
<dbReference type="CDD" id="cd05930">
    <property type="entry name" value="A_NRPS"/>
    <property type="match status" value="1"/>
</dbReference>
<dbReference type="PROSITE" id="PS00455">
    <property type="entry name" value="AMP_BINDING"/>
    <property type="match status" value="1"/>
</dbReference>
<evidence type="ECO:0000313" key="5">
    <source>
        <dbReference type="EMBL" id="MBB4699575.1"/>
    </source>
</evidence>
<comment type="caution">
    <text evidence="5">The sequence shown here is derived from an EMBL/GenBank/DDBJ whole genome shotgun (WGS) entry which is preliminary data.</text>
</comment>
<dbReference type="GO" id="GO:0005737">
    <property type="term" value="C:cytoplasm"/>
    <property type="evidence" value="ECO:0007669"/>
    <property type="project" value="TreeGrafter"/>
</dbReference>
<dbReference type="GO" id="GO:0043041">
    <property type="term" value="P:amino acid activation for nonribosomal peptide biosynthetic process"/>
    <property type="evidence" value="ECO:0007669"/>
    <property type="project" value="TreeGrafter"/>
</dbReference>
<dbReference type="Gene3D" id="3.40.50.12780">
    <property type="entry name" value="N-terminal domain of ligase-like"/>
    <property type="match status" value="1"/>
</dbReference>
<proteinExistence type="predicted"/>
<dbReference type="PROSITE" id="PS00012">
    <property type="entry name" value="PHOSPHOPANTETHEINE"/>
    <property type="match status" value="1"/>
</dbReference>
<dbReference type="RefSeq" id="WP_203959288.1">
    <property type="nucleotide sequence ID" value="NZ_BOOV01000024.1"/>
</dbReference>
<evidence type="ECO:0000259" key="4">
    <source>
        <dbReference type="PROSITE" id="PS50075"/>
    </source>
</evidence>
<keyword evidence="5" id="KW-0808">Transferase</keyword>
<dbReference type="Pfam" id="PF05050">
    <property type="entry name" value="Methyltransf_21"/>
    <property type="match status" value="1"/>
</dbReference>
<evidence type="ECO:0000256" key="3">
    <source>
        <dbReference type="SAM" id="MobiDB-lite"/>
    </source>
</evidence>
<dbReference type="Pfam" id="PF13193">
    <property type="entry name" value="AMP-binding_C"/>
    <property type="match status" value="1"/>
</dbReference>
<dbReference type="SUPFAM" id="SSF56801">
    <property type="entry name" value="Acetyl-CoA synthetase-like"/>
    <property type="match status" value="1"/>
</dbReference>
<keyword evidence="5" id="KW-0489">Methyltransferase</keyword>
<dbReference type="PANTHER" id="PTHR45527">
    <property type="entry name" value="NONRIBOSOMAL PEPTIDE SYNTHETASE"/>
    <property type="match status" value="1"/>
</dbReference>
<dbReference type="InterPro" id="IPR000873">
    <property type="entry name" value="AMP-dep_synth/lig_dom"/>
</dbReference>
<dbReference type="InterPro" id="IPR036736">
    <property type="entry name" value="ACP-like_sf"/>
</dbReference>
<dbReference type="Proteomes" id="UP000542210">
    <property type="component" value="Unassembled WGS sequence"/>
</dbReference>
<feature type="region of interest" description="Disordered" evidence="3">
    <location>
        <begin position="791"/>
        <end position="813"/>
    </location>
</feature>
<evidence type="ECO:0000256" key="2">
    <source>
        <dbReference type="ARBA" id="ARBA00022553"/>
    </source>
</evidence>
<dbReference type="Gene3D" id="3.40.50.150">
    <property type="entry name" value="Vaccinia Virus protein VP39"/>
    <property type="match status" value="1"/>
</dbReference>
<dbReference type="InterPro" id="IPR042099">
    <property type="entry name" value="ANL_N_sf"/>
</dbReference>
<dbReference type="NCBIfam" id="TIGR01733">
    <property type="entry name" value="AA-adenyl-dom"/>
    <property type="match status" value="1"/>
</dbReference>
<dbReference type="Pfam" id="PF00501">
    <property type="entry name" value="AMP-binding"/>
    <property type="match status" value="1"/>
</dbReference>
<dbReference type="GO" id="GO:0044550">
    <property type="term" value="P:secondary metabolite biosynthetic process"/>
    <property type="evidence" value="ECO:0007669"/>
    <property type="project" value="TreeGrafter"/>
</dbReference>
<dbReference type="Gene3D" id="1.10.1200.10">
    <property type="entry name" value="ACP-like"/>
    <property type="match status" value="1"/>
</dbReference>
<dbReference type="InterPro" id="IPR006162">
    <property type="entry name" value="Ppantetheine_attach_site"/>
</dbReference>
<dbReference type="SUPFAM" id="SSF53335">
    <property type="entry name" value="S-adenosyl-L-methionine-dependent methyltransferases"/>
    <property type="match status" value="1"/>
</dbReference>
<dbReference type="EMBL" id="JACHND010000001">
    <property type="protein sequence ID" value="MBB4699575.1"/>
    <property type="molecule type" value="Genomic_DNA"/>
</dbReference>
<name>A0A7W7D5B2_9ACTN</name>
<dbReference type="InterPro" id="IPR025110">
    <property type="entry name" value="AMP-bd_C"/>
</dbReference>
<dbReference type="NCBIfam" id="TIGR01444">
    <property type="entry name" value="fkbM_fam"/>
    <property type="match status" value="1"/>
</dbReference>
<dbReference type="PANTHER" id="PTHR45527:SF1">
    <property type="entry name" value="FATTY ACID SYNTHASE"/>
    <property type="match status" value="1"/>
</dbReference>
<dbReference type="GO" id="GO:0031177">
    <property type="term" value="F:phosphopantetheine binding"/>
    <property type="evidence" value="ECO:0007669"/>
    <property type="project" value="TreeGrafter"/>
</dbReference>
<organism evidence="5 6">
    <name type="scientific">Sphaerisporangium siamense</name>
    <dbReference type="NCBI Taxonomy" id="795645"/>
    <lineage>
        <taxon>Bacteria</taxon>
        <taxon>Bacillati</taxon>
        <taxon>Actinomycetota</taxon>
        <taxon>Actinomycetes</taxon>
        <taxon>Streptosporangiales</taxon>
        <taxon>Streptosporangiaceae</taxon>
        <taxon>Sphaerisporangium</taxon>
    </lineage>
</organism>
<dbReference type="AlphaFoldDB" id="A0A7W7D5B2"/>
<dbReference type="InterPro" id="IPR010071">
    <property type="entry name" value="AA_adenyl_dom"/>
</dbReference>
<keyword evidence="6" id="KW-1185">Reference proteome</keyword>
<dbReference type="SUPFAM" id="SSF47336">
    <property type="entry name" value="ACP-like"/>
    <property type="match status" value="1"/>
</dbReference>
<protein>
    <submittedName>
        <fullName evidence="5">Amino acid adenylation domain-containing protein/FkbM family methyltransferase</fullName>
    </submittedName>
</protein>
<keyword evidence="2" id="KW-0597">Phosphoprotein</keyword>